<evidence type="ECO:0000256" key="2">
    <source>
        <dbReference type="ARBA" id="ARBA00023315"/>
    </source>
</evidence>
<reference evidence="4" key="1">
    <citation type="journal article" date="2019" name="Plant J.">
        <title>Chlorella vulgaris genome assembly and annotation reveals the molecular basis for metabolic acclimation to high light conditions.</title>
        <authorList>
            <person name="Cecchin M."/>
            <person name="Marcolungo L."/>
            <person name="Rossato M."/>
            <person name="Girolomoni L."/>
            <person name="Cosentino E."/>
            <person name="Cuine S."/>
            <person name="Li-Beisson Y."/>
            <person name="Delledonne M."/>
            <person name="Ballottari M."/>
        </authorList>
    </citation>
    <scope>NUCLEOTIDE SEQUENCE</scope>
    <source>
        <strain evidence="4">211/11P</strain>
    </source>
</reference>
<dbReference type="PANTHER" id="PTHR10908:SF0">
    <property type="entry name" value="SEROTONIN N-ACETYLTRANSFERASE"/>
    <property type="match status" value="1"/>
</dbReference>
<evidence type="ECO:0000313" key="4">
    <source>
        <dbReference type="EMBL" id="KAI3438628.1"/>
    </source>
</evidence>
<protein>
    <recommendedName>
        <fullName evidence="3">N-acetyltransferase domain-containing protein</fullName>
    </recommendedName>
</protein>
<keyword evidence="1" id="KW-0808">Transferase</keyword>
<dbReference type="SUPFAM" id="SSF55729">
    <property type="entry name" value="Acyl-CoA N-acyltransferases (Nat)"/>
    <property type="match status" value="1"/>
</dbReference>
<dbReference type="InterPro" id="IPR000182">
    <property type="entry name" value="GNAT_dom"/>
</dbReference>
<feature type="domain" description="N-acetyltransferase" evidence="3">
    <location>
        <begin position="9"/>
        <end position="174"/>
    </location>
</feature>
<dbReference type="PROSITE" id="PS51186">
    <property type="entry name" value="GNAT"/>
    <property type="match status" value="1"/>
</dbReference>
<evidence type="ECO:0000256" key="1">
    <source>
        <dbReference type="ARBA" id="ARBA00022679"/>
    </source>
</evidence>
<keyword evidence="5" id="KW-1185">Reference proteome</keyword>
<dbReference type="InterPro" id="IPR051635">
    <property type="entry name" value="SNAT-like"/>
</dbReference>
<dbReference type="Pfam" id="PF00583">
    <property type="entry name" value="Acetyltransf_1"/>
    <property type="match status" value="1"/>
</dbReference>
<dbReference type="OrthoDB" id="504976at2759"/>
<reference evidence="4" key="2">
    <citation type="submission" date="2020-11" db="EMBL/GenBank/DDBJ databases">
        <authorList>
            <person name="Cecchin M."/>
            <person name="Marcolungo L."/>
            <person name="Rossato M."/>
            <person name="Girolomoni L."/>
            <person name="Cosentino E."/>
            <person name="Cuine S."/>
            <person name="Li-Beisson Y."/>
            <person name="Delledonne M."/>
            <person name="Ballottari M."/>
        </authorList>
    </citation>
    <scope>NUCLEOTIDE SEQUENCE</scope>
    <source>
        <strain evidence="4">211/11P</strain>
        <tissue evidence="4">Whole cell</tissue>
    </source>
</reference>
<accession>A0A9D4TZG1</accession>
<comment type="caution">
    <text evidence="4">The sequence shown here is derived from an EMBL/GenBank/DDBJ whole genome shotgun (WGS) entry which is preliminary data.</text>
</comment>
<dbReference type="PANTHER" id="PTHR10908">
    <property type="entry name" value="SEROTONIN N-ACETYLTRANSFERASE"/>
    <property type="match status" value="1"/>
</dbReference>
<dbReference type="InterPro" id="IPR016181">
    <property type="entry name" value="Acyl_CoA_acyltransferase"/>
</dbReference>
<dbReference type="Proteomes" id="UP001055712">
    <property type="component" value="Unassembled WGS sequence"/>
</dbReference>
<sequence>METYEEPNIFFRPVSMDDLDRIHALEAAGYAQDEAASRQQLQFRLEQAADQFLVAVQQTPGGGLELIGFCCGTLSNADTLTEDSMASHDPAGTVLAIHSVCVTESMRRQGVATRLLRTYLNQYVVATTPQLTAAVLIAKSQLIGLYAAVGFQLIGPSSVVHGKDQWFEMRWSPPDSAEG</sequence>
<dbReference type="AlphaFoldDB" id="A0A9D4TZG1"/>
<evidence type="ECO:0000259" key="3">
    <source>
        <dbReference type="PROSITE" id="PS51186"/>
    </source>
</evidence>
<evidence type="ECO:0000313" key="5">
    <source>
        <dbReference type="Proteomes" id="UP001055712"/>
    </source>
</evidence>
<dbReference type="GO" id="GO:0008080">
    <property type="term" value="F:N-acetyltransferase activity"/>
    <property type="evidence" value="ECO:0007669"/>
    <property type="project" value="UniProtKB-ARBA"/>
</dbReference>
<dbReference type="CDD" id="cd04301">
    <property type="entry name" value="NAT_SF"/>
    <property type="match status" value="1"/>
</dbReference>
<organism evidence="4 5">
    <name type="scientific">Chlorella vulgaris</name>
    <name type="common">Green alga</name>
    <dbReference type="NCBI Taxonomy" id="3077"/>
    <lineage>
        <taxon>Eukaryota</taxon>
        <taxon>Viridiplantae</taxon>
        <taxon>Chlorophyta</taxon>
        <taxon>core chlorophytes</taxon>
        <taxon>Trebouxiophyceae</taxon>
        <taxon>Chlorellales</taxon>
        <taxon>Chlorellaceae</taxon>
        <taxon>Chlorella clade</taxon>
        <taxon>Chlorella</taxon>
    </lineage>
</organism>
<proteinExistence type="predicted"/>
<dbReference type="Gene3D" id="3.40.630.30">
    <property type="match status" value="1"/>
</dbReference>
<gene>
    <name evidence="4" type="ORF">D9Q98_001050</name>
</gene>
<keyword evidence="2" id="KW-0012">Acyltransferase</keyword>
<dbReference type="EMBL" id="SIDB01000001">
    <property type="protein sequence ID" value="KAI3438628.1"/>
    <property type="molecule type" value="Genomic_DNA"/>
</dbReference>
<name>A0A9D4TZG1_CHLVU</name>